<keyword evidence="2 3" id="KW-0961">Cell wall biogenesis/degradation</keyword>
<organism evidence="7 8">
    <name type="scientific">Haloferula rosea</name>
    <dbReference type="NCBI Taxonomy" id="490093"/>
    <lineage>
        <taxon>Bacteria</taxon>
        <taxon>Pseudomonadati</taxon>
        <taxon>Verrucomicrobiota</taxon>
        <taxon>Verrucomicrobiia</taxon>
        <taxon>Verrucomicrobiales</taxon>
        <taxon>Verrucomicrobiaceae</taxon>
        <taxon>Haloferula</taxon>
    </lineage>
</organism>
<dbReference type="Proteomes" id="UP000658278">
    <property type="component" value="Unassembled WGS sequence"/>
</dbReference>
<protein>
    <recommendedName>
        <fullName evidence="3">Probable endolytic peptidoglycan transglycosylase RlpA</fullName>
        <ecNumber evidence="3">4.2.2.-</ecNumber>
    </recommendedName>
</protein>
<dbReference type="EMBL" id="JAENII010000004">
    <property type="protein sequence ID" value="MBK1826602.1"/>
    <property type="molecule type" value="Genomic_DNA"/>
</dbReference>
<accession>A0A934RBK6</accession>
<dbReference type="HAMAP" id="MF_02071">
    <property type="entry name" value="RlpA"/>
    <property type="match status" value="1"/>
</dbReference>
<dbReference type="Pfam" id="PF03330">
    <property type="entry name" value="DPBB_1"/>
    <property type="match status" value="1"/>
</dbReference>
<dbReference type="Gene3D" id="2.40.40.10">
    <property type="entry name" value="RlpA-like domain"/>
    <property type="match status" value="1"/>
</dbReference>
<keyword evidence="5" id="KW-0732">Signal</keyword>
<dbReference type="GO" id="GO:0008932">
    <property type="term" value="F:lytic endotransglycosylase activity"/>
    <property type="evidence" value="ECO:0007669"/>
    <property type="project" value="UniProtKB-UniRule"/>
</dbReference>
<evidence type="ECO:0000313" key="7">
    <source>
        <dbReference type="EMBL" id="MBK1826602.1"/>
    </source>
</evidence>
<dbReference type="InterPro" id="IPR012997">
    <property type="entry name" value="RplA"/>
</dbReference>
<gene>
    <name evidence="3" type="primary">rlpA</name>
    <name evidence="7" type="ORF">JIN81_06205</name>
</gene>
<evidence type="ECO:0000259" key="6">
    <source>
        <dbReference type="Pfam" id="PF03330"/>
    </source>
</evidence>
<dbReference type="PROSITE" id="PS51257">
    <property type="entry name" value="PROKAR_LIPOPROTEIN"/>
    <property type="match status" value="1"/>
</dbReference>
<feature type="domain" description="RlpA-like protein double-psi beta-barrel" evidence="6">
    <location>
        <begin position="45"/>
        <end position="134"/>
    </location>
</feature>
<dbReference type="GO" id="GO:0005886">
    <property type="term" value="C:plasma membrane"/>
    <property type="evidence" value="ECO:0007669"/>
    <property type="project" value="UniProtKB-SubCell"/>
</dbReference>
<keyword evidence="8" id="KW-1185">Reference proteome</keyword>
<proteinExistence type="inferred from homology"/>
<dbReference type="InterPro" id="IPR009009">
    <property type="entry name" value="RlpA-like_DPBB"/>
</dbReference>
<comment type="caution">
    <text evidence="7">The sequence shown here is derived from an EMBL/GenBank/DDBJ whole genome shotgun (WGS) entry which is preliminary data.</text>
</comment>
<feature type="chain" id="PRO_5037555317" description="Probable endolytic peptidoglycan transglycosylase RlpA" evidence="5">
    <location>
        <begin position="23"/>
        <end position="148"/>
    </location>
</feature>
<keyword evidence="3" id="KW-0472">Membrane</keyword>
<dbReference type="InterPro" id="IPR036908">
    <property type="entry name" value="RlpA-like_sf"/>
</dbReference>
<dbReference type="GO" id="GO:0071555">
    <property type="term" value="P:cell wall organization"/>
    <property type="evidence" value="ECO:0007669"/>
    <property type="project" value="UniProtKB-KW"/>
</dbReference>
<keyword evidence="3" id="KW-0564">Palmitate</keyword>
<keyword evidence="1 3" id="KW-0456">Lyase</keyword>
<evidence type="ECO:0000256" key="5">
    <source>
        <dbReference type="SAM" id="SignalP"/>
    </source>
</evidence>
<comment type="subcellular location">
    <subcellularLocation>
        <location evidence="3">Cell membrane</location>
        <topology evidence="3">Lipid-anchor</topology>
    </subcellularLocation>
</comment>
<evidence type="ECO:0000313" key="8">
    <source>
        <dbReference type="Proteomes" id="UP000658278"/>
    </source>
</evidence>
<dbReference type="PANTHER" id="PTHR34183">
    <property type="entry name" value="ENDOLYTIC PEPTIDOGLYCAN TRANSGLYCOSYLASE RLPA"/>
    <property type="match status" value="1"/>
</dbReference>
<evidence type="ECO:0000256" key="3">
    <source>
        <dbReference type="HAMAP-Rule" id="MF_02071"/>
    </source>
</evidence>
<dbReference type="GO" id="GO:0000270">
    <property type="term" value="P:peptidoglycan metabolic process"/>
    <property type="evidence" value="ECO:0007669"/>
    <property type="project" value="UniProtKB-UniRule"/>
</dbReference>
<dbReference type="InterPro" id="IPR034718">
    <property type="entry name" value="RlpA"/>
</dbReference>
<dbReference type="NCBIfam" id="TIGR00413">
    <property type="entry name" value="rlpA"/>
    <property type="match status" value="1"/>
</dbReference>
<feature type="signal peptide" evidence="5">
    <location>
        <begin position="1"/>
        <end position="22"/>
    </location>
</feature>
<keyword evidence="3" id="KW-1003">Cell membrane</keyword>
<dbReference type="CDD" id="cd22268">
    <property type="entry name" value="DPBB_RlpA-like"/>
    <property type="match status" value="1"/>
</dbReference>
<sequence>MKRTTIPQLLAFVIALSLSSCASFGNNTDKKTAEKSEWNIRSIHHGKASWYGIRCNGGTHTASGETLCNHAPTAAHKTLPMGTKVRVTNLNNGKSEVVRINDRGPYIHGRIIDVTEGVAKRLDFYKRGIVRVKVEVLEKNSEDEEEVS</sequence>
<dbReference type="SUPFAM" id="SSF50685">
    <property type="entry name" value="Barwin-like endoglucanases"/>
    <property type="match status" value="1"/>
</dbReference>
<keyword evidence="3" id="KW-0449">Lipoprotein</keyword>
<evidence type="ECO:0000256" key="4">
    <source>
        <dbReference type="RuleBase" id="RU003495"/>
    </source>
</evidence>
<dbReference type="RefSeq" id="WP_200277739.1">
    <property type="nucleotide sequence ID" value="NZ_JAENII010000004.1"/>
</dbReference>
<evidence type="ECO:0000256" key="2">
    <source>
        <dbReference type="ARBA" id="ARBA00023316"/>
    </source>
</evidence>
<dbReference type="EC" id="4.2.2.-" evidence="3"/>
<comment type="similarity">
    <text evidence="3 4">Belongs to the RlpA family.</text>
</comment>
<reference evidence="7" key="1">
    <citation type="submission" date="2021-01" db="EMBL/GenBank/DDBJ databases">
        <title>Modified the classification status of verrucomicrobia.</title>
        <authorList>
            <person name="Feng X."/>
        </authorList>
    </citation>
    <scope>NUCLEOTIDE SEQUENCE</scope>
    <source>
        <strain evidence="7">KCTC 22201</strain>
    </source>
</reference>
<comment type="function">
    <text evidence="3">Lytic transglycosylase with a strong preference for naked glycan strands that lack stem peptides.</text>
</comment>
<evidence type="ECO:0000256" key="1">
    <source>
        <dbReference type="ARBA" id="ARBA00023239"/>
    </source>
</evidence>
<name>A0A934RBK6_9BACT</name>
<dbReference type="PANTHER" id="PTHR34183:SF1">
    <property type="entry name" value="ENDOLYTIC PEPTIDOGLYCAN TRANSGLYCOSYLASE RLPA"/>
    <property type="match status" value="1"/>
</dbReference>
<dbReference type="AlphaFoldDB" id="A0A934RBK6"/>